<evidence type="ECO:0000313" key="1">
    <source>
        <dbReference type="EMBL" id="MDA3732997.1"/>
    </source>
</evidence>
<organism evidence="1 2">
    <name type="scientific">Holtiella tumoricola</name>
    <dbReference type="NCBI Taxonomy" id="3018743"/>
    <lineage>
        <taxon>Bacteria</taxon>
        <taxon>Bacillati</taxon>
        <taxon>Bacillota</taxon>
        <taxon>Clostridia</taxon>
        <taxon>Lachnospirales</taxon>
        <taxon>Cellulosilyticaceae</taxon>
        <taxon>Holtiella</taxon>
    </lineage>
</organism>
<comment type="caution">
    <text evidence="1">The sequence shown here is derived from an EMBL/GenBank/DDBJ whole genome shotgun (WGS) entry which is preliminary data.</text>
</comment>
<dbReference type="RefSeq" id="WP_053985896.1">
    <property type="nucleotide sequence ID" value="NZ_JAQIFT010000058.1"/>
</dbReference>
<dbReference type="AlphaFoldDB" id="A0AA42DP56"/>
<dbReference type="Pfam" id="PF07892">
    <property type="entry name" value="DUF1667"/>
    <property type="match status" value="1"/>
</dbReference>
<dbReference type="InterPro" id="IPR036593">
    <property type="entry name" value="CPE0013-like_sf"/>
</dbReference>
<dbReference type="SUPFAM" id="SSF160148">
    <property type="entry name" value="CPE0013-like"/>
    <property type="match status" value="1"/>
</dbReference>
<accession>A0AA42DP56</accession>
<protein>
    <submittedName>
        <fullName evidence="1">DUF1667 domain-containing protein</fullName>
    </submittedName>
</protein>
<dbReference type="EMBL" id="JAQIFT010000058">
    <property type="protein sequence ID" value="MDA3732997.1"/>
    <property type="molecule type" value="Genomic_DNA"/>
</dbReference>
<evidence type="ECO:0000313" key="2">
    <source>
        <dbReference type="Proteomes" id="UP001169242"/>
    </source>
</evidence>
<keyword evidence="2" id="KW-1185">Reference proteome</keyword>
<reference evidence="1" key="1">
    <citation type="journal article" date="2023" name="Int. J. Syst. Evol. Microbiol.">
        <title>&lt;i&gt;Holtiella tumoricola&lt;/i&gt; gen. nov. sp. nov., isolated from a human clinical sample.</title>
        <authorList>
            <person name="Allen-Vercoe E."/>
            <person name="Daigneault M.C."/>
            <person name="Vancuren S.J."/>
            <person name="Cochrane K."/>
            <person name="O'Neal L.L."/>
            <person name="Sankaranarayanan K."/>
            <person name="Lawson P.A."/>
        </authorList>
    </citation>
    <scope>NUCLEOTIDE SEQUENCE</scope>
    <source>
        <strain evidence="1">CC70A</strain>
    </source>
</reference>
<dbReference type="PANTHER" id="PTHR39450:SF1">
    <property type="entry name" value="DUF1667 DOMAIN-CONTAINING PROTEIN"/>
    <property type="match status" value="1"/>
</dbReference>
<dbReference type="PANTHER" id="PTHR39450">
    <property type="entry name" value="MOLYBDOPTERIN OXIDOREDUCTASE, 4FE-4S CLUSTER-BINDING SUBUNIT"/>
    <property type="match status" value="1"/>
</dbReference>
<dbReference type="Proteomes" id="UP001169242">
    <property type="component" value="Unassembled WGS sequence"/>
</dbReference>
<sequence length="115" mass="12209">MERQLICIVCPKGCRLTVSGEETLSVTGNTCPKGAEYGVKEVTAPTRVVTSTVKIEGSIHPTLPVKTNGDIPKQMIPECMEVINSLTVQSPVKMGDVLVADLLGTGVELVASRDQ</sequence>
<gene>
    <name evidence="1" type="ORF">PBV87_16085</name>
</gene>
<name>A0AA42DP56_9FIRM</name>
<proteinExistence type="predicted"/>
<dbReference type="InterPro" id="IPR012460">
    <property type="entry name" value="DUF1667"/>
</dbReference>
<dbReference type="Gene3D" id="3.10.530.10">
    <property type="entry name" value="CPE0013-like"/>
    <property type="match status" value="1"/>
</dbReference>